<name>A0A087TKH7_STEMI</name>
<protein>
    <submittedName>
        <fullName evidence="2">Uncharacterized protein</fullName>
    </submittedName>
</protein>
<evidence type="ECO:0000313" key="3">
    <source>
        <dbReference type="EMBL" id="KFM66504.1"/>
    </source>
</evidence>
<feature type="non-terminal residue" evidence="2">
    <location>
        <position position="179"/>
    </location>
</feature>
<dbReference type="EMBL" id="KK113269">
    <property type="protein sequence ID" value="KFM59763.1"/>
    <property type="molecule type" value="Genomic_DNA"/>
</dbReference>
<dbReference type="EMBL" id="KK115641">
    <property type="protein sequence ID" value="KFM65616.1"/>
    <property type="molecule type" value="Genomic_DNA"/>
</dbReference>
<dbReference type="EMBL" id="KK115971">
    <property type="protein sequence ID" value="KFM66504.1"/>
    <property type="molecule type" value="Genomic_DNA"/>
</dbReference>
<organism evidence="2 5">
    <name type="scientific">Stegodyphus mimosarum</name>
    <name type="common">African social velvet spider</name>
    <dbReference type="NCBI Taxonomy" id="407821"/>
    <lineage>
        <taxon>Eukaryota</taxon>
        <taxon>Metazoa</taxon>
        <taxon>Ecdysozoa</taxon>
        <taxon>Arthropoda</taxon>
        <taxon>Chelicerata</taxon>
        <taxon>Arachnida</taxon>
        <taxon>Araneae</taxon>
        <taxon>Araneomorphae</taxon>
        <taxon>Entelegynae</taxon>
        <taxon>Eresoidea</taxon>
        <taxon>Eresidae</taxon>
        <taxon>Stegodyphus</taxon>
    </lineage>
</organism>
<gene>
    <name evidence="4" type="ORF">X975_08581</name>
    <name evidence="1" type="ORF">X975_09262</name>
    <name evidence="3" type="ORF">X975_13435</name>
    <name evidence="2" type="ORF">X975_22935</name>
</gene>
<dbReference type="AlphaFoldDB" id="A0A087TKH7"/>
<dbReference type="EMBL" id="KK118675">
    <property type="protein sequence ID" value="KFM73570.1"/>
    <property type="molecule type" value="Genomic_DNA"/>
</dbReference>
<evidence type="ECO:0000313" key="2">
    <source>
        <dbReference type="EMBL" id="KFM65616.1"/>
    </source>
</evidence>
<reference evidence="2 5" key="1">
    <citation type="submission" date="2013-11" db="EMBL/GenBank/DDBJ databases">
        <title>Genome sequencing of Stegodyphus mimosarum.</title>
        <authorList>
            <person name="Bechsgaard J."/>
        </authorList>
    </citation>
    <scope>NUCLEOTIDE SEQUENCE [LARGE SCALE GENOMIC DNA]</scope>
</reference>
<dbReference type="SUPFAM" id="SSF56672">
    <property type="entry name" value="DNA/RNA polymerases"/>
    <property type="match status" value="1"/>
</dbReference>
<sequence>MQKEQQIMFSPDRRKVGKIGMTDSIHEISDRQYIFTIIENNSNSTIILRKGEKIGKVYKVEEKQFEKPREQQNLQINHITLKEIKKLRKEELSTDDFDLSHLEAEQKNKMIEMLMKNSAVFSKSYITLGETDAVVPQFNLLHNFPIQTRPYTIPRIAKKYAQEEIAKLLEAGIIEPSTS</sequence>
<accession>A0A087TKH7</accession>
<dbReference type="Proteomes" id="UP000054359">
    <property type="component" value="Unassembled WGS sequence"/>
</dbReference>
<evidence type="ECO:0000313" key="4">
    <source>
        <dbReference type="EMBL" id="KFM73570.1"/>
    </source>
</evidence>
<proteinExistence type="predicted"/>
<evidence type="ECO:0000313" key="5">
    <source>
        <dbReference type="Proteomes" id="UP000054359"/>
    </source>
</evidence>
<dbReference type="InterPro" id="IPR043502">
    <property type="entry name" value="DNA/RNA_pol_sf"/>
</dbReference>
<evidence type="ECO:0000313" key="1">
    <source>
        <dbReference type="EMBL" id="KFM59763.1"/>
    </source>
</evidence>
<dbReference type="OrthoDB" id="10069439at2759"/>
<keyword evidence="5" id="KW-1185">Reference proteome</keyword>
<dbReference type="GO" id="GO:0071897">
    <property type="term" value="P:DNA biosynthetic process"/>
    <property type="evidence" value="ECO:0007669"/>
    <property type="project" value="UniProtKB-ARBA"/>
</dbReference>